<keyword evidence="5" id="KW-1185">Reference proteome</keyword>
<evidence type="ECO:0000256" key="2">
    <source>
        <dbReference type="SAM" id="MobiDB-lite"/>
    </source>
</evidence>
<protein>
    <recommendedName>
        <fullName evidence="3">STPR domain-containing protein</fullName>
    </recommendedName>
</protein>
<feature type="region of interest" description="Disordered" evidence="2">
    <location>
        <begin position="269"/>
        <end position="317"/>
    </location>
</feature>
<dbReference type="EMBL" id="UYRV01013138">
    <property type="protein sequence ID" value="VDK59407.1"/>
    <property type="molecule type" value="Genomic_DNA"/>
</dbReference>
<keyword evidence="1" id="KW-0175">Coiled coil</keyword>
<sequence>MNLHLLPSGVESAAPNLEQDSAESHADETENKMLASSLASRVRRENSDAGDPETCTSSTSAEANSYDYAERPSETPEGNIDKRRLRLAADAKRKADRRINETEEERKHRLAGLAMRARLKRSTESEEERAIRLQRAAVSDRTRRMRVKECGNPRRLLPMGDKMVAAYTSTSASTNLKGDGIEEAYRAEGVPQQSEGFAYSQVPSTSRVYESEASENHQSALSQTVGLSEAVLNEDESFDLNVQTGDQVVRSDDKDLLTHEVLICSEEYNGEAQRRDSPERAGQRLEGDVESHQSRPATDASRMGLRTSNEMEHERELRLASRAEKARLKRSAENKKERAERLASVAKRARTRRSALVEGQELSHATVLRSKCDILGDEYF</sequence>
<gene>
    <name evidence="4" type="ORF">CGOC_LOCUS4654</name>
</gene>
<evidence type="ECO:0000313" key="5">
    <source>
        <dbReference type="Proteomes" id="UP000271889"/>
    </source>
</evidence>
<reference evidence="4 5" key="1">
    <citation type="submission" date="2018-11" db="EMBL/GenBank/DDBJ databases">
        <authorList>
            <consortium name="Pathogen Informatics"/>
        </authorList>
    </citation>
    <scope>NUCLEOTIDE SEQUENCE [LARGE SCALE GENOMIC DNA]</scope>
</reference>
<feature type="domain" description="STPR" evidence="3">
    <location>
        <begin position="83"/>
        <end position="144"/>
    </location>
</feature>
<dbReference type="Pfam" id="PF21107">
    <property type="entry name" value="STPRs"/>
    <property type="match status" value="1"/>
</dbReference>
<organism evidence="4 5">
    <name type="scientific">Cylicostephanus goldi</name>
    <name type="common">Nematode worm</name>
    <dbReference type="NCBI Taxonomy" id="71465"/>
    <lineage>
        <taxon>Eukaryota</taxon>
        <taxon>Metazoa</taxon>
        <taxon>Ecdysozoa</taxon>
        <taxon>Nematoda</taxon>
        <taxon>Chromadorea</taxon>
        <taxon>Rhabditida</taxon>
        <taxon>Rhabditina</taxon>
        <taxon>Rhabditomorpha</taxon>
        <taxon>Strongyloidea</taxon>
        <taxon>Strongylidae</taxon>
        <taxon>Cylicostephanus</taxon>
    </lineage>
</organism>
<evidence type="ECO:0000313" key="4">
    <source>
        <dbReference type="EMBL" id="VDK59407.1"/>
    </source>
</evidence>
<feature type="compositionally biased region" description="Basic and acidic residues" evidence="2">
    <location>
        <begin position="272"/>
        <end position="293"/>
    </location>
</feature>
<name>A0A3P6RJ65_CYLGO</name>
<proteinExistence type="predicted"/>
<feature type="coiled-coil region" evidence="1">
    <location>
        <begin position="322"/>
        <end position="352"/>
    </location>
</feature>
<dbReference type="OrthoDB" id="10572329at2759"/>
<accession>A0A3P6RJ65</accession>
<dbReference type="Proteomes" id="UP000271889">
    <property type="component" value="Unassembled WGS sequence"/>
</dbReference>
<dbReference type="AlphaFoldDB" id="A0A3P6RJ65"/>
<evidence type="ECO:0000256" key="1">
    <source>
        <dbReference type="SAM" id="Coils"/>
    </source>
</evidence>
<feature type="compositionally biased region" description="Polar residues" evidence="2">
    <location>
        <begin position="54"/>
        <end position="63"/>
    </location>
</feature>
<feature type="compositionally biased region" description="Basic and acidic residues" evidence="2">
    <location>
        <begin position="68"/>
        <end position="106"/>
    </location>
</feature>
<feature type="region of interest" description="Disordered" evidence="2">
    <location>
        <begin position="1"/>
        <end position="106"/>
    </location>
</feature>
<feature type="compositionally biased region" description="Basic and acidic residues" evidence="2">
    <location>
        <begin position="22"/>
        <end position="31"/>
    </location>
</feature>
<dbReference type="InterPro" id="IPR048998">
    <property type="entry name" value="STPR"/>
</dbReference>
<evidence type="ECO:0000259" key="3">
    <source>
        <dbReference type="Pfam" id="PF21107"/>
    </source>
</evidence>